<sequence length="100" mass="11092">MKPKNSLSKRIQEIMSDGMERRMTEIAKLARCRRGSANSAMLQLIEQGELYLRIDSRTQAKIYRFGSPPCAVTPGSGSMAEQQAVNAAFHAMVCAGRRDD</sequence>
<dbReference type="EMBL" id="JAJITD010000030">
    <property type="protein sequence ID" value="MCC8397488.1"/>
    <property type="molecule type" value="Genomic_DNA"/>
</dbReference>
<protein>
    <submittedName>
        <fullName evidence="1">Uncharacterized protein</fullName>
    </submittedName>
</protein>
<dbReference type="Proteomes" id="UP001431019">
    <property type="component" value="Unassembled WGS sequence"/>
</dbReference>
<evidence type="ECO:0000313" key="2">
    <source>
        <dbReference type="Proteomes" id="UP001431019"/>
    </source>
</evidence>
<comment type="caution">
    <text evidence="1">The sequence shown here is derived from an EMBL/GenBank/DDBJ whole genome shotgun (WGS) entry which is preliminary data.</text>
</comment>
<dbReference type="RefSeq" id="WP_230513745.1">
    <property type="nucleotide sequence ID" value="NZ_JAJITD010000030.1"/>
</dbReference>
<organism evidence="1 2">
    <name type="scientific">Paraburkholderia sejongensis</name>
    <dbReference type="NCBI Taxonomy" id="2886946"/>
    <lineage>
        <taxon>Bacteria</taxon>
        <taxon>Pseudomonadati</taxon>
        <taxon>Pseudomonadota</taxon>
        <taxon>Betaproteobacteria</taxon>
        <taxon>Burkholderiales</taxon>
        <taxon>Burkholderiaceae</taxon>
        <taxon>Paraburkholderia</taxon>
    </lineage>
</organism>
<gene>
    <name evidence="1" type="ORF">LJ656_33580</name>
</gene>
<keyword evidence="2" id="KW-1185">Reference proteome</keyword>
<name>A0ABS8K5W8_9BURK</name>
<reference evidence="1 2" key="1">
    <citation type="submission" date="2021-11" db="EMBL/GenBank/DDBJ databases">
        <authorList>
            <person name="Oh E.-T."/>
            <person name="Kim S.-B."/>
        </authorList>
    </citation>
    <scope>NUCLEOTIDE SEQUENCE [LARGE SCALE GENOMIC DNA]</scope>
    <source>
        <strain evidence="1 2">MMS20-SJTR3</strain>
    </source>
</reference>
<evidence type="ECO:0000313" key="1">
    <source>
        <dbReference type="EMBL" id="MCC8397488.1"/>
    </source>
</evidence>
<proteinExistence type="predicted"/>
<accession>A0ABS8K5W8</accession>